<evidence type="ECO:0000313" key="3">
    <source>
        <dbReference type="Proteomes" id="UP000324767"/>
    </source>
</evidence>
<organism evidence="2 3">
    <name type="scientific">Lasallia pustulata</name>
    <dbReference type="NCBI Taxonomy" id="136370"/>
    <lineage>
        <taxon>Eukaryota</taxon>
        <taxon>Fungi</taxon>
        <taxon>Dikarya</taxon>
        <taxon>Ascomycota</taxon>
        <taxon>Pezizomycotina</taxon>
        <taxon>Lecanoromycetes</taxon>
        <taxon>OSLEUM clade</taxon>
        <taxon>Umbilicariomycetidae</taxon>
        <taxon>Umbilicariales</taxon>
        <taxon>Umbilicariaceae</taxon>
        <taxon>Lasallia</taxon>
    </lineage>
</organism>
<sequence>MLRLLHHRLVTRVVCPNAFFSPPPRAALLPLVATRSSVHVPTKKETVKRMQKLKKKEKGKTMEGKQQEKEENWLRREARWENSKKSWKEESKRPEEEYKRKRLQTLGLMVPHELLKFRACITDADLDAVMEQYPQLLRDKLLRPFDSRRIARLLHYKYRAGKAGSKSEALESHVEHFRRDFVNRILPPHPRASLHLIGYYKESKNYDKGIEFWNWVVEQDDNYINLSTYGAAIELLTFYGKDLEYCEAVYKHALTRFAVHFNEYHLSPGAILPDRAQYMITSGTSMGLLQGILTARLLHRDWRNAYLTLDTALRIHPTQIPPRFIELFVLERPLQEAYQVFCVACRAGNRLPGSLLTTLLQNLSEATSNEDASVFTKDIVGAMFNAIHAFVGSTGRLETPHMNVLLKVVLSVLIPNDRTEPTQALSEREKDDGEASSMMKLFFEVFGAIGVSPENSTFNTLVRMGGDRKHKRLLAFAINAFKISGFSPDASTFRSLQIAAGRLHDPMLLKSSWTQFVRFVTAQGAEPDVNDWSAFVLVAKRAGMEDVVTELMSSNPQHMAPEPKVPESKAQESKAPESKAQESKAPESKAPESKAPESKAPESKAQESKAPESKAPDSKAPESKAPESKAPESKAPVIETNQDTAPISLQSSTELHAQDRSRLFEQISAELELLRKRLNSESICNLRLLPVNRISITSCTPSVDEDWQQRLYDELTLDLAAPMAVPLDETQETDKERPVVETTTGFPLDELRYLNWKSVNELLMQAEPFEARKELLVDEAMAQGKSVPNSPVKDYKHGAATLQAELKAAIAARTQHPTESEWRETILRLRRAGS</sequence>
<comment type="caution">
    <text evidence="2">The sequence shown here is derived from an EMBL/GenBank/DDBJ whole genome shotgun (WGS) entry which is preliminary data.</text>
</comment>
<evidence type="ECO:0000313" key="2">
    <source>
        <dbReference type="EMBL" id="KAA6412987.1"/>
    </source>
</evidence>
<feature type="region of interest" description="Disordered" evidence="1">
    <location>
        <begin position="48"/>
        <end position="72"/>
    </location>
</feature>
<accession>A0A5M8PVE7</accession>
<gene>
    <name evidence="2" type="ORF">FRX48_02730</name>
</gene>
<evidence type="ECO:0000256" key="1">
    <source>
        <dbReference type="SAM" id="MobiDB-lite"/>
    </source>
</evidence>
<feature type="region of interest" description="Disordered" evidence="1">
    <location>
        <begin position="555"/>
        <end position="643"/>
    </location>
</feature>
<dbReference type="OrthoDB" id="185373at2759"/>
<feature type="compositionally biased region" description="Basic and acidic residues" evidence="1">
    <location>
        <begin position="59"/>
        <end position="72"/>
    </location>
</feature>
<feature type="compositionally biased region" description="Basic residues" evidence="1">
    <location>
        <begin position="49"/>
        <end position="58"/>
    </location>
</feature>
<protein>
    <recommendedName>
        <fullName evidence="4">Pentatricopeptide repeat</fullName>
    </recommendedName>
</protein>
<evidence type="ECO:0008006" key="4">
    <source>
        <dbReference type="Google" id="ProtNLM"/>
    </source>
</evidence>
<feature type="compositionally biased region" description="Basic and acidic residues" evidence="1">
    <location>
        <begin position="564"/>
        <end position="632"/>
    </location>
</feature>
<dbReference type="EMBL" id="VXIT01000004">
    <property type="protein sequence ID" value="KAA6412987.1"/>
    <property type="molecule type" value="Genomic_DNA"/>
</dbReference>
<reference evidence="2 3" key="1">
    <citation type="submission" date="2019-09" db="EMBL/GenBank/DDBJ databases">
        <title>The hologenome of the rock-dwelling lichen Lasallia pustulata.</title>
        <authorList>
            <person name="Greshake Tzovaras B."/>
            <person name="Segers F."/>
            <person name="Bicker A."/>
            <person name="Dal Grande F."/>
            <person name="Otte J."/>
            <person name="Hankeln T."/>
            <person name="Schmitt I."/>
            <person name="Ebersberger I."/>
        </authorList>
    </citation>
    <scope>NUCLEOTIDE SEQUENCE [LARGE SCALE GENOMIC DNA]</scope>
    <source>
        <strain evidence="2">A1-1</strain>
    </source>
</reference>
<dbReference type="Proteomes" id="UP000324767">
    <property type="component" value="Unassembled WGS sequence"/>
</dbReference>
<name>A0A5M8PVE7_9LECA</name>
<dbReference type="AlphaFoldDB" id="A0A5M8PVE7"/>
<proteinExistence type="predicted"/>